<keyword evidence="1" id="KW-1133">Transmembrane helix</keyword>
<keyword evidence="3" id="KW-1185">Reference proteome</keyword>
<dbReference type="Proteomes" id="UP000677016">
    <property type="component" value="Unassembled WGS sequence"/>
</dbReference>
<accession>A0A941DCQ5</accession>
<dbReference type="EMBL" id="JAGSNF010000021">
    <property type="protein sequence ID" value="MBR7744572.1"/>
    <property type="molecule type" value="Genomic_DNA"/>
</dbReference>
<protein>
    <submittedName>
        <fullName evidence="2">Uncharacterized protein</fullName>
    </submittedName>
</protein>
<dbReference type="RefSeq" id="WP_211604095.1">
    <property type="nucleotide sequence ID" value="NZ_JAGSNF010000021.1"/>
</dbReference>
<feature type="transmembrane region" description="Helical" evidence="1">
    <location>
        <begin position="130"/>
        <end position="148"/>
    </location>
</feature>
<reference evidence="2" key="1">
    <citation type="submission" date="2021-04" db="EMBL/GenBank/DDBJ databases">
        <title>Phycicoccus avicenniae sp. nov., a novel endophytic actinomycetes isolated from branch of Avicennia mariana.</title>
        <authorList>
            <person name="Tuo L."/>
        </authorList>
    </citation>
    <scope>NUCLEOTIDE SEQUENCE</scope>
    <source>
        <strain evidence="2">BSK3Z-2</strain>
    </source>
</reference>
<comment type="caution">
    <text evidence="2">The sequence shown here is derived from an EMBL/GenBank/DDBJ whole genome shotgun (WGS) entry which is preliminary data.</text>
</comment>
<evidence type="ECO:0000256" key="1">
    <source>
        <dbReference type="SAM" id="Phobius"/>
    </source>
</evidence>
<dbReference type="AlphaFoldDB" id="A0A941DCQ5"/>
<evidence type="ECO:0000313" key="2">
    <source>
        <dbReference type="EMBL" id="MBR7744572.1"/>
    </source>
</evidence>
<name>A0A941DCQ5_9MICO</name>
<feature type="transmembrane region" description="Helical" evidence="1">
    <location>
        <begin position="23"/>
        <end position="46"/>
    </location>
</feature>
<gene>
    <name evidence="2" type="ORF">KC207_14850</name>
</gene>
<proteinExistence type="predicted"/>
<keyword evidence="1" id="KW-0472">Membrane</keyword>
<keyword evidence="1" id="KW-0812">Transmembrane</keyword>
<feature type="transmembrane region" description="Helical" evidence="1">
    <location>
        <begin position="96"/>
        <end position="115"/>
    </location>
</feature>
<organism evidence="2 3">
    <name type="scientific">Phycicoccus avicenniae</name>
    <dbReference type="NCBI Taxonomy" id="2828860"/>
    <lineage>
        <taxon>Bacteria</taxon>
        <taxon>Bacillati</taxon>
        <taxon>Actinomycetota</taxon>
        <taxon>Actinomycetes</taxon>
        <taxon>Micrococcales</taxon>
        <taxon>Intrasporangiaceae</taxon>
        <taxon>Phycicoccus</taxon>
    </lineage>
</organism>
<evidence type="ECO:0000313" key="3">
    <source>
        <dbReference type="Proteomes" id="UP000677016"/>
    </source>
</evidence>
<feature type="transmembrane region" description="Helical" evidence="1">
    <location>
        <begin position="66"/>
        <end position="89"/>
    </location>
</feature>
<sequence length="175" mass="18749">MSEQDLRPRLDARAARQVTVADVWRAVGIGFSLVWTTVLALVVTFWVRVVFFPRPGDEVALWNDVVLAPVALVAAVLAGWTLVGVWRLLLRRPGGFDPLVVLGAFAIAVALLVWAPGRFIDGLDAAPREGVLALGVLGVVSVAAGMLAQRSWRRAAAVVDPVPPDAWEPADDDVV</sequence>